<protein>
    <recommendedName>
        <fullName evidence="4">DUF1640 domain-containing protein</fullName>
    </recommendedName>
</protein>
<keyword evidence="1" id="KW-1133">Transmembrane helix</keyword>
<evidence type="ECO:0000256" key="1">
    <source>
        <dbReference type="SAM" id="Phobius"/>
    </source>
</evidence>
<proteinExistence type="predicted"/>
<dbReference type="STRING" id="89524.SAMN05444370_11546"/>
<feature type="transmembrane region" description="Helical" evidence="1">
    <location>
        <begin position="90"/>
        <end position="111"/>
    </location>
</feature>
<evidence type="ECO:0000313" key="2">
    <source>
        <dbReference type="EMBL" id="SEA87369.1"/>
    </source>
</evidence>
<dbReference type="AlphaFoldDB" id="A0A1H4ER81"/>
<accession>A0A1H4ER81</accession>
<gene>
    <name evidence="2" type="ORF">SAMN05444370_11546</name>
</gene>
<evidence type="ECO:0000313" key="3">
    <source>
        <dbReference type="Proteomes" id="UP000198703"/>
    </source>
</evidence>
<evidence type="ECO:0008006" key="4">
    <source>
        <dbReference type="Google" id="ProtNLM"/>
    </source>
</evidence>
<dbReference type="EMBL" id="FNQM01000015">
    <property type="protein sequence ID" value="SEA87369.1"/>
    <property type="molecule type" value="Genomic_DNA"/>
</dbReference>
<keyword evidence="3" id="KW-1185">Reference proteome</keyword>
<sequence>MQMAFDTLKAVKELKAAGFEEAQAEAMVGAFGLAVSDNTASKADVQALRDDVAGLKTDMRALDGKVDRLHADLDGKIDLARSDLGGDIRLLKWMNGAILALAAAAFLRFVFMA</sequence>
<reference evidence="2 3" key="1">
    <citation type="submission" date="2016-10" db="EMBL/GenBank/DDBJ databases">
        <authorList>
            <person name="de Groot N.N."/>
        </authorList>
    </citation>
    <scope>NUCLEOTIDE SEQUENCE [LARGE SCALE GENOMIC DNA]</scope>
    <source>
        <strain evidence="2 3">DSM 15345</strain>
    </source>
</reference>
<dbReference type="Proteomes" id="UP000198703">
    <property type="component" value="Unassembled WGS sequence"/>
</dbReference>
<dbReference type="RefSeq" id="WP_093255423.1">
    <property type="nucleotide sequence ID" value="NZ_FNQM01000015.1"/>
</dbReference>
<organism evidence="2 3">
    <name type="scientific">Rubrimonas cliftonensis</name>
    <dbReference type="NCBI Taxonomy" id="89524"/>
    <lineage>
        <taxon>Bacteria</taxon>
        <taxon>Pseudomonadati</taxon>
        <taxon>Pseudomonadota</taxon>
        <taxon>Alphaproteobacteria</taxon>
        <taxon>Rhodobacterales</taxon>
        <taxon>Paracoccaceae</taxon>
        <taxon>Rubrimonas</taxon>
    </lineage>
</organism>
<keyword evidence="1" id="KW-0472">Membrane</keyword>
<dbReference type="OrthoDB" id="7995449at2"/>
<name>A0A1H4ER81_9RHOB</name>
<keyword evidence="1" id="KW-0812">Transmembrane</keyword>
<dbReference type="Gene3D" id="1.20.5.340">
    <property type="match status" value="1"/>
</dbReference>